<evidence type="ECO:0000313" key="2">
    <source>
        <dbReference type="Proteomes" id="UP000019460"/>
    </source>
</evidence>
<dbReference type="STRING" id="1249627.D779_1495"/>
<dbReference type="AlphaFoldDB" id="W9VGN3"/>
<dbReference type="eggNOG" id="ENOG50315C6">
    <property type="taxonomic scope" value="Bacteria"/>
</dbReference>
<proteinExistence type="predicted"/>
<dbReference type="Proteomes" id="UP000019460">
    <property type="component" value="Unassembled WGS sequence"/>
</dbReference>
<name>W9VGN3_9GAMM</name>
<protein>
    <recommendedName>
        <fullName evidence="3">DUF1841 domain-containing protein</fullName>
    </recommendedName>
</protein>
<dbReference type="InterPro" id="IPR014993">
    <property type="entry name" value="DUF1841"/>
</dbReference>
<evidence type="ECO:0000313" key="1">
    <source>
        <dbReference type="EMBL" id="EXJ15197.1"/>
    </source>
</evidence>
<sequence length="146" mass="16719">MLSADRQTHRRIFIQAWRKARQSEPLEPLERQIVEILQRHPEYQGLLETEDATLDKDFLPQQGETNPFLHLGLHLAILEQISIDQPAGIRQGYLDLAQGLGDAHQAEHRIMECLANALWRLQHDQGPFDEGDYLACIAAAKSRKHP</sequence>
<dbReference type="PATRIC" id="fig|1249627.3.peg.1944"/>
<dbReference type="EMBL" id="AONC01000028">
    <property type="protein sequence ID" value="EXJ15197.1"/>
    <property type="molecule type" value="Genomic_DNA"/>
</dbReference>
<organism evidence="1 2">
    <name type="scientific">Imhoffiella purpurea</name>
    <dbReference type="NCBI Taxonomy" id="1249627"/>
    <lineage>
        <taxon>Bacteria</taxon>
        <taxon>Pseudomonadati</taxon>
        <taxon>Pseudomonadota</taxon>
        <taxon>Gammaproteobacteria</taxon>
        <taxon>Chromatiales</taxon>
        <taxon>Chromatiaceae</taxon>
        <taxon>Imhoffiella</taxon>
    </lineage>
</organism>
<keyword evidence="2" id="KW-1185">Reference proteome</keyword>
<evidence type="ECO:0008006" key="3">
    <source>
        <dbReference type="Google" id="ProtNLM"/>
    </source>
</evidence>
<gene>
    <name evidence="1" type="ORF">D779_1495</name>
</gene>
<reference evidence="1 2" key="1">
    <citation type="submission" date="2012-11" db="EMBL/GenBank/DDBJ databases">
        <title>Genome assembly of Thiorhodococcus sp. AK35.</title>
        <authorList>
            <person name="Nupur N."/>
            <person name="Khatri I."/>
            <person name="Subramanian S."/>
            <person name="Pinnaka A."/>
        </authorList>
    </citation>
    <scope>NUCLEOTIDE SEQUENCE [LARGE SCALE GENOMIC DNA]</scope>
    <source>
        <strain evidence="1 2">AK35</strain>
    </source>
</reference>
<accession>W9VGN3</accession>
<dbReference type="RefSeq" id="WP_043753091.1">
    <property type="nucleotide sequence ID" value="NZ_AONC01000028.1"/>
</dbReference>
<dbReference type="OrthoDB" id="9789432at2"/>
<dbReference type="Pfam" id="PF08897">
    <property type="entry name" value="DUF1841"/>
    <property type="match status" value="1"/>
</dbReference>
<comment type="caution">
    <text evidence="1">The sequence shown here is derived from an EMBL/GenBank/DDBJ whole genome shotgun (WGS) entry which is preliminary data.</text>
</comment>